<dbReference type="eggNOG" id="COG2206">
    <property type="taxonomic scope" value="Bacteria"/>
</dbReference>
<feature type="transmembrane region" description="Helical" evidence="1">
    <location>
        <begin position="6"/>
        <end position="28"/>
    </location>
</feature>
<dbReference type="KEGG" id="tna:CTN_1092"/>
<dbReference type="InterPro" id="IPR006674">
    <property type="entry name" value="HD_domain"/>
</dbReference>
<dbReference type="PANTHER" id="PTHR43155:SF2">
    <property type="entry name" value="CYCLIC DI-GMP PHOSPHODIESTERASE PA4108"/>
    <property type="match status" value="1"/>
</dbReference>
<dbReference type="SUPFAM" id="SSF109604">
    <property type="entry name" value="HD-domain/PDEase-like"/>
    <property type="match status" value="1"/>
</dbReference>
<dbReference type="EMBL" id="CP000916">
    <property type="protein sequence ID" value="ACM23268.1"/>
    <property type="molecule type" value="Genomic_DNA"/>
</dbReference>
<dbReference type="STRING" id="309803.CTN_1092"/>
<dbReference type="NCBIfam" id="TIGR00277">
    <property type="entry name" value="HDIG"/>
    <property type="match status" value="1"/>
</dbReference>
<accession>B9K8I5</accession>
<evidence type="ECO:0000313" key="5">
    <source>
        <dbReference type="Proteomes" id="UP000000445"/>
    </source>
</evidence>
<dbReference type="GO" id="GO:0016787">
    <property type="term" value="F:hydrolase activity"/>
    <property type="evidence" value="ECO:0007669"/>
    <property type="project" value="UniProtKB-KW"/>
</dbReference>
<dbReference type="PROSITE" id="PS51831">
    <property type="entry name" value="HD"/>
    <property type="match status" value="1"/>
</dbReference>
<dbReference type="PROSITE" id="PS51832">
    <property type="entry name" value="HD_GYP"/>
    <property type="match status" value="1"/>
</dbReference>
<keyword evidence="1" id="KW-0812">Transmembrane</keyword>
<sequence length="391" mass="45521">MYLTRYRWIFVISALLIFMIVALVQIHYQRKMEQYQLRVFQTIVQRSVDLVSSGYFQWTELKEAIERNDEEFMEEAFEEIRGLDPYIKEIKILNVPPDFKEEYYRIESDGERLWALFKIYDSMGEELIPDKTAYVEWDVNGILDTIGASVMFQKGGKKTFWNLEYKSKARGSWFSISFWSSLGGLFLIVVLHSIFVRSILRTHYETEGLERLVSIVGKKDHYTAEHSRNVAKIACLIGEKMNLKRKELKILEIAGHLHDIGKIAVPEHILNKPGKLSDEEFEIIKKHPVVGADILREYPELSFTVPVVLYHHERMDGSGYPLGLKDKEIPILARILAVADVFDALTSDRPYRKAMKPEDALSLMKKMPLDQKMVSILEKHLSEFINLKLQK</sequence>
<dbReference type="Pfam" id="PF13487">
    <property type="entry name" value="HD_5"/>
    <property type="match status" value="1"/>
</dbReference>
<evidence type="ECO:0000259" key="3">
    <source>
        <dbReference type="PROSITE" id="PS51832"/>
    </source>
</evidence>
<keyword evidence="5" id="KW-1185">Reference proteome</keyword>
<name>B9K8I5_THENN</name>
<dbReference type="InterPro" id="IPR003607">
    <property type="entry name" value="HD/PDEase_dom"/>
</dbReference>
<dbReference type="AlphaFoldDB" id="B9K8I5"/>
<evidence type="ECO:0000313" key="4">
    <source>
        <dbReference type="EMBL" id="ACM23268.1"/>
    </source>
</evidence>
<dbReference type="CDD" id="cd00077">
    <property type="entry name" value="HDc"/>
    <property type="match status" value="1"/>
</dbReference>
<evidence type="ECO:0000256" key="1">
    <source>
        <dbReference type="SAM" id="Phobius"/>
    </source>
</evidence>
<organism evidence="4 5">
    <name type="scientific">Thermotoga neapolitana (strain ATCC 49049 / DSM 4359 / NBRC 107923 / NS-E)</name>
    <dbReference type="NCBI Taxonomy" id="309803"/>
    <lineage>
        <taxon>Bacteria</taxon>
        <taxon>Thermotogati</taxon>
        <taxon>Thermotogota</taxon>
        <taxon>Thermotogae</taxon>
        <taxon>Thermotogales</taxon>
        <taxon>Thermotogaceae</taxon>
        <taxon>Thermotoga</taxon>
    </lineage>
</organism>
<dbReference type="HOGENOM" id="CLU_055424_0_0_0"/>
<protein>
    <submittedName>
        <fullName evidence="4">Metal dependent phosphohydrolase</fullName>
    </submittedName>
</protein>
<dbReference type="RefSeq" id="WP_015919584.1">
    <property type="nucleotide sequence ID" value="NC_011978.1"/>
</dbReference>
<feature type="domain" description="HD" evidence="2">
    <location>
        <begin position="223"/>
        <end position="345"/>
    </location>
</feature>
<dbReference type="SMART" id="SM00471">
    <property type="entry name" value="HDc"/>
    <property type="match status" value="1"/>
</dbReference>
<dbReference type="PANTHER" id="PTHR43155">
    <property type="entry name" value="CYCLIC DI-GMP PHOSPHODIESTERASE PA4108-RELATED"/>
    <property type="match status" value="1"/>
</dbReference>
<keyword evidence="1" id="KW-1133">Transmembrane helix</keyword>
<feature type="transmembrane region" description="Helical" evidence="1">
    <location>
        <begin position="173"/>
        <end position="195"/>
    </location>
</feature>
<dbReference type="Proteomes" id="UP000000445">
    <property type="component" value="Chromosome"/>
</dbReference>
<evidence type="ECO:0000259" key="2">
    <source>
        <dbReference type="PROSITE" id="PS51831"/>
    </source>
</evidence>
<dbReference type="InterPro" id="IPR037522">
    <property type="entry name" value="HD_GYP_dom"/>
</dbReference>
<reference evidence="4 5" key="1">
    <citation type="journal article" date="2009" name="Biosci. Biotechnol. Biochem.">
        <title>WeGAS: a web-based microbial genome annotation system.</title>
        <authorList>
            <person name="Lee D."/>
            <person name="Seo H."/>
            <person name="Park C."/>
            <person name="Park K."/>
        </authorList>
    </citation>
    <scope>NUCLEOTIDE SEQUENCE [LARGE SCALE GENOMIC DNA]</scope>
    <source>
        <strain evidence="5">ATCC 49049 / DSM 4359 / NBRC 107923 / NS-E</strain>
    </source>
</reference>
<keyword evidence="1" id="KW-0472">Membrane</keyword>
<feature type="domain" description="HD-GYP" evidence="3">
    <location>
        <begin position="201"/>
        <end position="391"/>
    </location>
</feature>
<gene>
    <name evidence="4" type="ordered locus">CTN_1092</name>
</gene>
<proteinExistence type="predicted"/>
<dbReference type="InterPro" id="IPR006675">
    <property type="entry name" value="HDIG_dom"/>
</dbReference>
<dbReference type="Gene3D" id="1.10.3210.10">
    <property type="entry name" value="Hypothetical protein af1432"/>
    <property type="match status" value="1"/>
</dbReference>